<keyword evidence="8" id="KW-1185">Reference proteome</keyword>
<feature type="transmembrane region" description="Helical" evidence="5">
    <location>
        <begin position="324"/>
        <end position="344"/>
    </location>
</feature>
<feature type="transmembrane region" description="Helical" evidence="5">
    <location>
        <begin position="204"/>
        <end position="225"/>
    </location>
</feature>
<evidence type="ECO:0000313" key="7">
    <source>
        <dbReference type="EMBL" id="VEN49041.1"/>
    </source>
</evidence>
<evidence type="ECO:0000256" key="1">
    <source>
        <dbReference type="ARBA" id="ARBA00004141"/>
    </source>
</evidence>
<gene>
    <name evidence="7" type="ORF">CALMAC_LOCUS10281</name>
</gene>
<keyword evidence="2 5" id="KW-0812">Transmembrane</keyword>
<dbReference type="EMBL" id="CAACVG010008247">
    <property type="protein sequence ID" value="VEN49041.1"/>
    <property type="molecule type" value="Genomic_DNA"/>
</dbReference>
<feature type="transmembrane region" description="Helical" evidence="5">
    <location>
        <begin position="237"/>
        <end position="263"/>
    </location>
</feature>
<proteinExistence type="predicted"/>
<feature type="transmembrane region" description="Helical" evidence="5">
    <location>
        <begin position="161"/>
        <end position="184"/>
    </location>
</feature>
<dbReference type="GO" id="GO:0005774">
    <property type="term" value="C:vacuolar membrane"/>
    <property type="evidence" value="ECO:0007669"/>
    <property type="project" value="TreeGrafter"/>
</dbReference>
<feature type="transmembrane region" description="Helical" evidence="5">
    <location>
        <begin position="384"/>
        <end position="403"/>
    </location>
</feature>
<reference evidence="7 8" key="1">
    <citation type="submission" date="2019-01" db="EMBL/GenBank/DDBJ databases">
        <authorList>
            <person name="Sayadi A."/>
        </authorList>
    </citation>
    <scope>NUCLEOTIDE SEQUENCE [LARGE SCALE GENOMIC DNA]</scope>
</reference>
<dbReference type="Proteomes" id="UP000410492">
    <property type="component" value="Unassembled WGS sequence"/>
</dbReference>
<keyword evidence="3 5" id="KW-1133">Transmembrane helix</keyword>
<feature type="transmembrane region" description="Helical" evidence="5">
    <location>
        <begin position="350"/>
        <end position="372"/>
    </location>
</feature>
<evidence type="ECO:0000259" key="6">
    <source>
        <dbReference type="Pfam" id="PF01490"/>
    </source>
</evidence>
<organism evidence="7 8">
    <name type="scientific">Callosobruchus maculatus</name>
    <name type="common">Southern cowpea weevil</name>
    <name type="synonym">Pulse bruchid</name>
    <dbReference type="NCBI Taxonomy" id="64391"/>
    <lineage>
        <taxon>Eukaryota</taxon>
        <taxon>Metazoa</taxon>
        <taxon>Ecdysozoa</taxon>
        <taxon>Arthropoda</taxon>
        <taxon>Hexapoda</taxon>
        <taxon>Insecta</taxon>
        <taxon>Pterygota</taxon>
        <taxon>Neoptera</taxon>
        <taxon>Endopterygota</taxon>
        <taxon>Coleoptera</taxon>
        <taxon>Polyphaga</taxon>
        <taxon>Cucujiformia</taxon>
        <taxon>Chrysomeloidea</taxon>
        <taxon>Chrysomelidae</taxon>
        <taxon>Bruchinae</taxon>
        <taxon>Bruchini</taxon>
        <taxon>Callosobruchus</taxon>
    </lineage>
</organism>
<evidence type="ECO:0000256" key="2">
    <source>
        <dbReference type="ARBA" id="ARBA00022692"/>
    </source>
</evidence>
<feature type="transmembrane region" description="Helical" evidence="5">
    <location>
        <begin position="100"/>
        <end position="126"/>
    </location>
</feature>
<comment type="subcellular location">
    <subcellularLocation>
        <location evidence="1">Membrane</location>
        <topology evidence="1">Multi-pass membrane protein</topology>
    </subcellularLocation>
</comment>
<feature type="transmembrane region" description="Helical" evidence="5">
    <location>
        <begin position="12"/>
        <end position="32"/>
    </location>
</feature>
<keyword evidence="4 5" id="KW-0472">Membrane</keyword>
<evidence type="ECO:0000256" key="3">
    <source>
        <dbReference type="ARBA" id="ARBA00022989"/>
    </source>
</evidence>
<dbReference type="Pfam" id="PF01490">
    <property type="entry name" value="Aa_trans"/>
    <property type="match status" value="1"/>
</dbReference>
<evidence type="ECO:0000256" key="4">
    <source>
        <dbReference type="ARBA" id="ARBA00023136"/>
    </source>
</evidence>
<dbReference type="PANTHER" id="PTHR22950">
    <property type="entry name" value="AMINO ACID TRANSPORTER"/>
    <property type="match status" value="1"/>
</dbReference>
<dbReference type="AlphaFoldDB" id="A0A653CMN4"/>
<dbReference type="OrthoDB" id="1684102at2759"/>
<sequence length="427" mass="47157">MENQKQISDLDAMMHILKAALGTGIYAMPVAFYSAGMFLSVGLTILTGIICTHCATLLVRSGLAVTEKTEKTKLSYADISENACELGPPWAQKMSKGFRILTLAMLFMSYYLTLSCYAVISARSFYYVIEMHTDSAPTLRIGIACLIVPMILLCYIPHYKYLAPVSMVANIFVLAALLITYYYFFCGLPSISERDAFGTDLIKYPMFFSITIFGMMFIGVIMPLANTMKTPEHLVSTFGLFNIGMTVITFLNGFTGFMGYWRYGDEVEGSITLNLPGEKIECQVVNVFIGVAVFCSIGVQFFVCHEIAYEPIAEKYGRTVIVDYVIRTVIVVTAGGLAVAAPFIVPFVSILGAFCFSVLGIMLPIILYRLIYWEDGFGKLYWKAIKDILVLLFGIAALIFGTASSVEDVIRVFKEEFGSNSTTTAAP</sequence>
<dbReference type="GO" id="GO:0015179">
    <property type="term" value="F:L-amino acid transmembrane transporter activity"/>
    <property type="evidence" value="ECO:0007669"/>
    <property type="project" value="TreeGrafter"/>
</dbReference>
<feature type="transmembrane region" description="Helical" evidence="5">
    <location>
        <begin position="138"/>
        <end position="156"/>
    </location>
</feature>
<protein>
    <recommendedName>
        <fullName evidence="6">Amino acid transporter transmembrane domain-containing protein</fullName>
    </recommendedName>
</protein>
<dbReference type="InterPro" id="IPR013057">
    <property type="entry name" value="AA_transpt_TM"/>
</dbReference>
<accession>A0A653CMN4</accession>
<feature type="transmembrane region" description="Helical" evidence="5">
    <location>
        <begin position="283"/>
        <end position="303"/>
    </location>
</feature>
<evidence type="ECO:0000256" key="5">
    <source>
        <dbReference type="SAM" id="Phobius"/>
    </source>
</evidence>
<evidence type="ECO:0000313" key="8">
    <source>
        <dbReference type="Proteomes" id="UP000410492"/>
    </source>
</evidence>
<dbReference type="PANTHER" id="PTHR22950:SF154">
    <property type="entry name" value="PROTON-COUPLED AMINO ACID TRANSPORTER-LIKE PROTEIN PATHETIC"/>
    <property type="match status" value="1"/>
</dbReference>
<feature type="domain" description="Amino acid transporter transmembrane" evidence="6">
    <location>
        <begin position="6"/>
        <end position="405"/>
    </location>
</feature>
<name>A0A653CMN4_CALMS</name>
<feature type="transmembrane region" description="Helical" evidence="5">
    <location>
        <begin position="38"/>
        <end position="59"/>
    </location>
</feature>